<dbReference type="SUPFAM" id="SSF56954">
    <property type="entry name" value="Outer membrane efflux proteins (OEP)"/>
    <property type="match status" value="1"/>
</dbReference>
<evidence type="ECO:0000256" key="8">
    <source>
        <dbReference type="SAM" id="Coils"/>
    </source>
</evidence>
<dbReference type="PANTHER" id="PTHR30026:SF22">
    <property type="entry name" value="OUTER MEMBRANE EFFLUX PROTEIN"/>
    <property type="match status" value="1"/>
</dbReference>
<organism evidence="11 12">
    <name type="scientific">Pantoea nemavictus</name>
    <dbReference type="NCBI Taxonomy" id="2726955"/>
    <lineage>
        <taxon>Bacteria</taxon>
        <taxon>Pseudomonadati</taxon>
        <taxon>Pseudomonadota</taxon>
        <taxon>Gammaproteobacteria</taxon>
        <taxon>Enterobacterales</taxon>
        <taxon>Erwiniaceae</taxon>
        <taxon>Pantoea</taxon>
    </lineage>
</organism>
<name>A0ABU8Q068_9GAMM</name>
<protein>
    <submittedName>
        <fullName evidence="11">TolC family protein</fullName>
    </submittedName>
</protein>
<evidence type="ECO:0000256" key="4">
    <source>
        <dbReference type="ARBA" id="ARBA00022452"/>
    </source>
</evidence>
<keyword evidence="8" id="KW-0175">Coiled coil</keyword>
<evidence type="ECO:0000256" key="2">
    <source>
        <dbReference type="ARBA" id="ARBA00007613"/>
    </source>
</evidence>
<accession>A0ABU8Q068</accession>
<keyword evidence="3" id="KW-0813">Transport</keyword>
<proteinExistence type="inferred from homology"/>
<dbReference type="Gene3D" id="1.20.1600.10">
    <property type="entry name" value="Outer membrane efflux proteins (OEP)"/>
    <property type="match status" value="1"/>
</dbReference>
<reference evidence="11 12" key="1">
    <citation type="submission" date="2023-12" db="EMBL/GenBank/DDBJ databases">
        <title>Gut-associated functions are favored during microbiome assembly across C. elegans life.</title>
        <authorList>
            <person name="Zimmermann J."/>
        </authorList>
    </citation>
    <scope>NUCLEOTIDE SEQUENCE [LARGE SCALE GENOMIC DNA]</scope>
    <source>
        <strain evidence="11 12">BIGb0393</strain>
    </source>
</reference>
<feature type="chain" id="PRO_5047181629" evidence="10">
    <location>
        <begin position="31"/>
        <end position="647"/>
    </location>
</feature>
<feature type="region of interest" description="Disordered" evidence="9">
    <location>
        <begin position="293"/>
        <end position="312"/>
    </location>
</feature>
<dbReference type="RefSeq" id="WP_180823966.1">
    <property type="nucleotide sequence ID" value="NZ_JACAWY010000002.1"/>
</dbReference>
<evidence type="ECO:0000313" key="12">
    <source>
        <dbReference type="Proteomes" id="UP001362100"/>
    </source>
</evidence>
<dbReference type="Proteomes" id="UP001362100">
    <property type="component" value="Unassembled WGS sequence"/>
</dbReference>
<dbReference type="Pfam" id="PF02321">
    <property type="entry name" value="OEP"/>
    <property type="match status" value="2"/>
</dbReference>
<evidence type="ECO:0000256" key="3">
    <source>
        <dbReference type="ARBA" id="ARBA00022448"/>
    </source>
</evidence>
<dbReference type="EMBL" id="JBBGZW010000002">
    <property type="protein sequence ID" value="MEJ5047745.1"/>
    <property type="molecule type" value="Genomic_DNA"/>
</dbReference>
<dbReference type="PANTHER" id="PTHR30026">
    <property type="entry name" value="OUTER MEMBRANE PROTEIN TOLC"/>
    <property type="match status" value="1"/>
</dbReference>
<keyword evidence="6" id="KW-0472">Membrane</keyword>
<keyword evidence="4" id="KW-1134">Transmembrane beta strand</keyword>
<feature type="coiled-coil region" evidence="8">
    <location>
        <begin position="529"/>
        <end position="556"/>
    </location>
</feature>
<gene>
    <name evidence="11" type="ORF">WH298_21375</name>
</gene>
<evidence type="ECO:0000256" key="7">
    <source>
        <dbReference type="ARBA" id="ARBA00023237"/>
    </source>
</evidence>
<comment type="subcellular location">
    <subcellularLocation>
        <location evidence="1">Cell outer membrane</location>
    </subcellularLocation>
</comment>
<evidence type="ECO:0000256" key="1">
    <source>
        <dbReference type="ARBA" id="ARBA00004442"/>
    </source>
</evidence>
<comment type="similarity">
    <text evidence="2">Belongs to the outer membrane factor (OMF) (TC 1.B.17) family.</text>
</comment>
<comment type="caution">
    <text evidence="11">The sequence shown here is derived from an EMBL/GenBank/DDBJ whole genome shotgun (WGS) entry which is preliminary data.</text>
</comment>
<sequence length="647" mass="69833">MNNSTSQMKTQVGLLALLIAAQFWMVPADASTEDDELLAFVTVAQQGAAKPVPAPAPAPVRMPAPAVIIPSAPAPAPVLAPVARSAPLTAVPPRPVATQTPAPIRAAVPTPVPAKPPVPVTAPRATDRTGGMLVWETAPSKPAGQRAPQASASSVLPQPTLVAEKVATPVEVNKGQGPAVTTQAQQKAAQELYQQQKLDFDPFTAVPEEPVAASTKEANQLNRINALPPASALNRSHHVGGPDENALRAIFYRATQIALQTSPQLRSAQFSAQAADASVDEAKGQRWPQVDVGTSSRSYQFGGGEKSKQSNTPAVNLNMATTLYDFGQTSNTIESRQKTAQAAGIAVNASAEDLAWQVSSALVELSKQRLIIELSQQYVARMKELVRMLSGIVGSDPGRRSELTQARGRELQAQSSLDNALAKARETEITLHKLIGQTDIPLPRTAQWNVSLASIERLLGTVDNHPVIRQARAQTEAAVAEAKAVRSSNLPKINWVVSKNTAEDQFGRQQAWQTGVNVTWGVFRGGSGTAAEQAALQRAEAQREQIAEQKRDLDYRIRNADQDARSMLQRADLYRNLTVESDRIRLAFFDQWYHLGKRTLLDVLSAESDYYNNRVAEVTNRFDSYSATFRGYASAGQLIPWLSGNLR</sequence>
<keyword evidence="5" id="KW-0812">Transmembrane</keyword>
<evidence type="ECO:0000256" key="6">
    <source>
        <dbReference type="ARBA" id="ARBA00023136"/>
    </source>
</evidence>
<evidence type="ECO:0000256" key="5">
    <source>
        <dbReference type="ARBA" id="ARBA00022692"/>
    </source>
</evidence>
<evidence type="ECO:0000256" key="10">
    <source>
        <dbReference type="SAM" id="SignalP"/>
    </source>
</evidence>
<evidence type="ECO:0000256" key="9">
    <source>
        <dbReference type="SAM" id="MobiDB-lite"/>
    </source>
</evidence>
<dbReference type="InterPro" id="IPR051906">
    <property type="entry name" value="TolC-like"/>
</dbReference>
<keyword evidence="7" id="KW-0998">Cell outer membrane</keyword>
<feature type="signal peptide" evidence="10">
    <location>
        <begin position="1"/>
        <end position="30"/>
    </location>
</feature>
<keyword evidence="12" id="KW-1185">Reference proteome</keyword>
<evidence type="ECO:0000313" key="11">
    <source>
        <dbReference type="EMBL" id="MEJ5047745.1"/>
    </source>
</evidence>
<dbReference type="InterPro" id="IPR003423">
    <property type="entry name" value="OMP_efflux"/>
</dbReference>
<keyword evidence="10" id="KW-0732">Signal</keyword>